<dbReference type="GeneID" id="5471714"/>
<feature type="region of interest" description="Disordered" evidence="1">
    <location>
        <begin position="237"/>
        <end position="275"/>
    </location>
</feature>
<organism evidence="2 3">
    <name type="scientific">Plasmodium vivax (strain Salvador I)</name>
    <dbReference type="NCBI Taxonomy" id="126793"/>
    <lineage>
        <taxon>Eukaryota</taxon>
        <taxon>Sar</taxon>
        <taxon>Alveolata</taxon>
        <taxon>Apicomplexa</taxon>
        <taxon>Aconoidasida</taxon>
        <taxon>Haemosporida</taxon>
        <taxon>Plasmodiidae</taxon>
        <taxon>Plasmodium</taxon>
        <taxon>Plasmodium (Plasmodium)</taxon>
    </lineage>
</organism>
<dbReference type="OMA" id="EWETINY"/>
<dbReference type="VEuPathDB" id="PlasmoDB:PVX_063690"/>
<dbReference type="RefSeq" id="XP_001612487.1">
    <property type="nucleotide sequence ID" value="XM_001612437.1"/>
</dbReference>
<feature type="compositionally biased region" description="Basic and acidic residues" evidence="1">
    <location>
        <begin position="243"/>
        <end position="269"/>
    </location>
</feature>
<feature type="region of interest" description="Disordered" evidence="1">
    <location>
        <begin position="339"/>
        <end position="358"/>
    </location>
</feature>
<feature type="compositionally biased region" description="Basic and acidic residues" evidence="1">
    <location>
        <begin position="339"/>
        <end position="352"/>
    </location>
</feature>
<accession>A5KD75</accession>
<keyword evidence="3" id="KW-1185">Reference proteome</keyword>
<dbReference type="InParanoid" id="A5KD75"/>
<proteinExistence type="predicted"/>
<evidence type="ECO:0000256" key="1">
    <source>
        <dbReference type="SAM" id="MobiDB-lite"/>
    </source>
</evidence>
<dbReference type="EMBL" id="AAKM01000220">
    <property type="protein sequence ID" value="EDL42694.1"/>
    <property type="molecule type" value="Genomic_DNA"/>
</dbReference>
<dbReference type="KEGG" id="pvx:PVX_063690"/>
<protein>
    <submittedName>
        <fullName evidence="2">Variable surface protein Vir6-like</fullName>
    </submittedName>
</protein>
<gene>
    <name evidence="2" type="ORF">PVX_063690</name>
</gene>
<comment type="caution">
    <text evidence="2">The sequence shown here is derived from an EMBL/GenBank/DDBJ whole genome shotgun (WGS) entry which is preliminary data.</text>
</comment>
<reference evidence="2 3" key="1">
    <citation type="journal article" date="2008" name="Nature">
        <title>Comparative genomics of the neglected human malaria parasite Plasmodium vivax.</title>
        <authorList>
            <person name="Carlton J.M."/>
            <person name="Adams J.H."/>
            <person name="Silva J.C."/>
            <person name="Bidwell S.L."/>
            <person name="Lorenzi H."/>
            <person name="Caler E."/>
            <person name="Crabtree J."/>
            <person name="Angiuoli S.V."/>
            <person name="Merino E.F."/>
            <person name="Amedeo P."/>
            <person name="Cheng Q."/>
            <person name="Coulson R.M."/>
            <person name="Crabb B.S."/>
            <person name="Del Portillo H.A."/>
            <person name="Essien K."/>
            <person name="Feldblyum T.V."/>
            <person name="Fernandez-Becerra C."/>
            <person name="Gilson P.R."/>
            <person name="Gueye A.H."/>
            <person name="Guo X."/>
            <person name="Kang'a S."/>
            <person name="Kooij T.W."/>
            <person name="Korsinczky M."/>
            <person name="Meyer E.V."/>
            <person name="Nene V."/>
            <person name="Paulsen I."/>
            <person name="White O."/>
            <person name="Ralph S.A."/>
            <person name="Ren Q."/>
            <person name="Sargeant T.J."/>
            <person name="Salzberg S.L."/>
            <person name="Stoeckert C.J."/>
            <person name="Sullivan S.A."/>
            <person name="Yamamoto M.M."/>
            <person name="Hoffman S.L."/>
            <person name="Wortman J.R."/>
            <person name="Gardner M.J."/>
            <person name="Galinski M.R."/>
            <person name="Barnwell J.W."/>
            <person name="Fraser-Liggett C.M."/>
        </authorList>
    </citation>
    <scope>NUCLEOTIDE SEQUENCE [LARGE SCALE GENOMIC DNA]</scope>
    <source>
        <strain evidence="2 3">Salvador I</strain>
    </source>
</reference>
<dbReference type="PhylomeDB" id="A5KD75"/>
<sequence>MAGCKDYSGDYLTYDCYTAIKNYLKKIKELSTVGKEYLDEGISKMSNKPDDMTEIKPIFTELATFFRGSHAFTTIGKIPTCIYVNYLLNVKLRNLHYYDSKYEFKFFQDFADKFALAESGNTINSCNHDMKYYDEVKWNRIKTLFTLYDNFENFISSIKDNTDFKCNDINFLRNDFNVFIKKHDGEDDKLMEKLIIFKDLLGKKVLQINGNCQNEINYFQSPTKYLQKKNQELEKAAQVAQEKQQRAEEQRRTTEQVQAQERRAEEQERAQPQIHQRTLLTNSPKGEQIQTFKDFSGRELLLEAQGRALEISPSKRHEGSQGHIFRDTTRFTPKPLRHDQESLEYPEEKTEGGMHQPDYRGSNAAPKEGGVSGILSSISGVLGDVDPVPVVGVSGGMGALFLLFRYTPIGAFFRGGRGRVHRIPRSFNGPFPGGFPGYEEYDVGHIGYGPMNPLAE</sequence>
<name>A5KD75_PLAVS</name>
<evidence type="ECO:0000313" key="2">
    <source>
        <dbReference type="EMBL" id="EDL42694.1"/>
    </source>
</evidence>
<feature type="non-terminal residue" evidence="2">
    <location>
        <position position="1"/>
    </location>
</feature>
<dbReference type="AlphaFoldDB" id="A5KD75"/>
<dbReference type="Proteomes" id="UP000008333">
    <property type="component" value="Unassembled WGS sequence"/>
</dbReference>
<evidence type="ECO:0000313" key="3">
    <source>
        <dbReference type="Proteomes" id="UP000008333"/>
    </source>
</evidence>